<evidence type="ECO:0000256" key="8">
    <source>
        <dbReference type="ARBA" id="ARBA00023065"/>
    </source>
</evidence>
<feature type="transmembrane region" description="Helical" evidence="14">
    <location>
        <begin position="1006"/>
        <end position="1027"/>
    </location>
</feature>
<dbReference type="OrthoDB" id="1661883at2759"/>
<dbReference type="PROSITE" id="PS50088">
    <property type="entry name" value="ANK_REPEAT"/>
    <property type="match status" value="9"/>
</dbReference>
<dbReference type="AlphaFoldDB" id="A0A1D1VLA4"/>
<name>A0A1D1VLA4_RAMVA</name>
<dbReference type="PROSITE" id="PS50297">
    <property type="entry name" value="ANK_REP_REGION"/>
    <property type="match status" value="7"/>
</dbReference>
<keyword evidence="2" id="KW-0813">Transport</keyword>
<keyword evidence="17" id="KW-1185">Reference proteome</keyword>
<keyword evidence="5" id="KW-0677">Repeat</keyword>
<evidence type="ECO:0000256" key="13">
    <source>
        <dbReference type="SAM" id="Coils"/>
    </source>
</evidence>
<evidence type="ECO:0000256" key="7">
    <source>
        <dbReference type="ARBA" id="ARBA00023043"/>
    </source>
</evidence>
<dbReference type="InterPro" id="IPR002110">
    <property type="entry name" value="Ankyrin_rpt"/>
</dbReference>
<keyword evidence="7 12" id="KW-0040">ANK repeat</keyword>
<evidence type="ECO:0000256" key="2">
    <source>
        <dbReference type="ARBA" id="ARBA00022448"/>
    </source>
</evidence>
<evidence type="ECO:0000256" key="14">
    <source>
        <dbReference type="SAM" id="Phobius"/>
    </source>
</evidence>
<evidence type="ECO:0000256" key="12">
    <source>
        <dbReference type="PROSITE-ProRule" id="PRU00023"/>
    </source>
</evidence>
<protein>
    <recommendedName>
        <fullName evidence="15">Ion transport domain-containing protein</fullName>
    </recommendedName>
</protein>
<sequence length="1163" mass="129603">MKSDVGKMVSDPEQIYSRRKSAIPGTIPNMGRRKSMPLAAQSSYLKKLMGRQDMLSVETENGSIPSRAFGLGGINEGFMSMEDDVDSQVVISPGPVIQMRRKSMKPGSIHDAIRTGNTPLLQDLLSHPDCKVEELDGSTMGRRPLHIAAEVNNLTAATLLIKRRADPLATQNSFYGLTPIHVAAEYGSLEVLTFLLTQVNPYNNVNLVAITDKQGSTPLHWAVQRHQMESARLLLQHGAAVDCKQTQGLQSTPVHTACSQGSLVILKLMADMSPVGFRRTLTDPELVDTDGSMPLHKAALLDLPALMDFLVKKVRTVHRELMEEEAEVPMTPFRKTLRSISSGYTLDEDTCKRGELLDVFDIDGHTPLHLAASRGAWKNVTVLMKAGADPFAHGPVHWCRMAHHSAQAGENIAECTIFVTLLRNNPHLVPSLDAADDKGYTAIHYAAISGNVMAVKGLMQLGANIRVRNRKEKTVLHYAAKHGHFDIVEVIMRTSDAADILNCVDWQGRTAYHLAATHGHQDIVEYLISKGASAVADDFGKAPLHLAAAQDHLAVLGTIVSNHGSMLNNVDQEGYTALHHAAFKDSARAVAFLLANGAINKMENTGKTALELAIGQKNESAALAFVNSARWKDFVSMSSVEYGTIALGLIQQLPDVMKVCLDRCVKKRRDEKTGEPYATYDFSLLEKAEVSAIMDKDKPWTMPMWTFKVMSKLKRTDLLLHPVTKTLLERKWIIYGLYCSALILISNSIFVTLLSLVTVYSVERELRPHLFKIILDNVGRHHPDALNDSDWNEIKRVVKEDEEAGHPGFEGTPLAVPLVIALMVVAGKELADAASEGWGYFRDWTNYFQISLFVSNTGFMVCLAIDNFNGSVGDLTFQFGAVAVFLAWFNLLRFFRPFGTFGIYSVMFFTIFRTLLQVALFFFVLMAAFTISFFILFNTFIFPDDPDYYDASDPNDLDPDELQTTHGWLPTSAVRVASLMLGDLEAFERFLVPLIDGMLPFPVLGYIFYSALLIMMPILLVNLLMGLSIGDMASVRRNAVILRIRMQISLHESLEKLFPTRFREKIHNTCSAYRYYPTRKVDFQTWFARLISGSTVPPEVNEVLENDDPEVVMANAERNELLQLRKRLQDMDGNMDEMRQLLVQISNSLDKTLLQEPMKDGDS</sequence>
<dbReference type="SMART" id="SM00248">
    <property type="entry name" value="ANK"/>
    <property type="match status" value="13"/>
</dbReference>
<feature type="repeat" description="ANK" evidence="12">
    <location>
        <begin position="438"/>
        <end position="470"/>
    </location>
</feature>
<evidence type="ECO:0000256" key="6">
    <source>
        <dbReference type="ARBA" id="ARBA00022989"/>
    </source>
</evidence>
<comment type="subcellular location">
    <subcellularLocation>
        <location evidence="1">Membrane</location>
        <topology evidence="1">Multi-pass membrane protein</topology>
    </subcellularLocation>
</comment>
<dbReference type="GO" id="GO:1902495">
    <property type="term" value="C:transmembrane transporter complex"/>
    <property type="evidence" value="ECO:0007669"/>
    <property type="project" value="TreeGrafter"/>
</dbReference>
<dbReference type="InterPro" id="IPR005821">
    <property type="entry name" value="Ion_trans_dom"/>
</dbReference>
<dbReference type="GO" id="GO:0005216">
    <property type="term" value="F:monoatomic ion channel activity"/>
    <property type="evidence" value="ECO:0007669"/>
    <property type="project" value="InterPro"/>
</dbReference>
<feature type="transmembrane region" description="Helical" evidence="14">
    <location>
        <begin position="732"/>
        <end position="762"/>
    </location>
</feature>
<evidence type="ECO:0000259" key="15">
    <source>
        <dbReference type="Pfam" id="PF00520"/>
    </source>
</evidence>
<feature type="repeat" description="ANK" evidence="12">
    <location>
        <begin position="507"/>
        <end position="539"/>
    </location>
</feature>
<dbReference type="Gene3D" id="1.25.40.20">
    <property type="entry name" value="Ankyrin repeat-containing domain"/>
    <property type="match status" value="3"/>
</dbReference>
<gene>
    <name evidence="16" type="primary">RvY_10654-1</name>
    <name evidence="16" type="synonym">RvY_10654.1</name>
    <name evidence="16" type="ORF">RvY_10654</name>
</gene>
<dbReference type="InterPro" id="IPR036770">
    <property type="entry name" value="Ankyrin_rpt-contain_sf"/>
</dbReference>
<keyword evidence="8" id="KW-0406">Ion transport</keyword>
<evidence type="ECO:0000256" key="5">
    <source>
        <dbReference type="ARBA" id="ARBA00022737"/>
    </source>
</evidence>
<proteinExistence type="predicted"/>
<keyword evidence="11" id="KW-0407">Ion channel</keyword>
<keyword evidence="9 14" id="KW-0472">Membrane</keyword>
<keyword evidence="4 14" id="KW-0812">Transmembrane</keyword>
<comment type="caution">
    <text evidence="16">The sequence shown here is derived from an EMBL/GenBank/DDBJ whole genome shotgun (WGS) entry which is preliminary data.</text>
</comment>
<dbReference type="STRING" id="947166.A0A1D1VLA4"/>
<evidence type="ECO:0000313" key="17">
    <source>
        <dbReference type="Proteomes" id="UP000186922"/>
    </source>
</evidence>
<evidence type="ECO:0000256" key="9">
    <source>
        <dbReference type="ARBA" id="ARBA00023136"/>
    </source>
</evidence>
<feature type="repeat" description="ANK" evidence="12">
    <location>
        <begin position="214"/>
        <end position="246"/>
    </location>
</feature>
<reference evidence="16 17" key="1">
    <citation type="journal article" date="2016" name="Nat. Commun.">
        <title>Extremotolerant tardigrade genome and improved radiotolerance of human cultured cells by tardigrade-unique protein.</title>
        <authorList>
            <person name="Hashimoto T."/>
            <person name="Horikawa D.D."/>
            <person name="Saito Y."/>
            <person name="Kuwahara H."/>
            <person name="Kozuka-Hata H."/>
            <person name="Shin-I T."/>
            <person name="Minakuchi Y."/>
            <person name="Ohishi K."/>
            <person name="Motoyama A."/>
            <person name="Aizu T."/>
            <person name="Enomoto A."/>
            <person name="Kondo K."/>
            <person name="Tanaka S."/>
            <person name="Hara Y."/>
            <person name="Koshikawa S."/>
            <person name="Sagara H."/>
            <person name="Miura T."/>
            <person name="Yokobori S."/>
            <person name="Miyagawa K."/>
            <person name="Suzuki Y."/>
            <person name="Kubo T."/>
            <person name="Oyama M."/>
            <person name="Kohara Y."/>
            <person name="Fujiyama A."/>
            <person name="Arakawa K."/>
            <person name="Katayama T."/>
            <person name="Toyoda A."/>
            <person name="Kunieda T."/>
        </authorList>
    </citation>
    <scope>NUCLEOTIDE SEQUENCE [LARGE SCALE GENOMIC DNA]</scope>
    <source>
        <strain evidence="16 17">YOKOZUNA-1</strain>
    </source>
</reference>
<dbReference type="Pfam" id="PF12796">
    <property type="entry name" value="Ank_2"/>
    <property type="match status" value="4"/>
</dbReference>
<keyword evidence="3" id="KW-0716">Sensory transduction</keyword>
<evidence type="ECO:0000256" key="1">
    <source>
        <dbReference type="ARBA" id="ARBA00004141"/>
    </source>
</evidence>
<feature type="repeat" description="ANK" evidence="12">
    <location>
        <begin position="471"/>
        <end position="503"/>
    </location>
</feature>
<evidence type="ECO:0000256" key="3">
    <source>
        <dbReference type="ARBA" id="ARBA00022606"/>
    </source>
</evidence>
<dbReference type="SUPFAM" id="SSF48403">
    <property type="entry name" value="Ankyrin repeat"/>
    <property type="match status" value="2"/>
</dbReference>
<feature type="repeat" description="ANK" evidence="12">
    <location>
        <begin position="539"/>
        <end position="572"/>
    </location>
</feature>
<dbReference type="PRINTS" id="PR01415">
    <property type="entry name" value="ANKYRIN"/>
</dbReference>
<dbReference type="Pfam" id="PF00520">
    <property type="entry name" value="Ion_trans"/>
    <property type="match status" value="1"/>
</dbReference>
<dbReference type="InterPro" id="IPR052076">
    <property type="entry name" value="TRP_cation_channel"/>
</dbReference>
<feature type="transmembrane region" description="Helical" evidence="14">
    <location>
        <begin position="872"/>
        <end position="889"/>
    </location>
</feature>
<evidence type="ECO:0000256" key="11">
    <source>
        <dbReference type="ARBA" id="ARBA00023303"/>
    </source>
</evidence>
<dbReference type="Pfam" id="PF00023">
    <property type="entry name" value="Ank"/>
    <property type="match status" value="2"/>
</dbReference>
<organism evidence="16 17">
    <name type="scientific">Ramazzottius varieornatus</name>
    <name type="common">Water bear</name>
    <name type="synonym">Tardigrade</name>
    <dbReference type="NCBI Taxonomy" id="947166"/>
    <lineage>
        <taxon>Eukaryota</taxon>
        <taxon>Metazoa</taxon>
        <taxon>Ecdysozoa</taxon>
        <taxon>Tardigrada</taxon>
        <taxon>Eutardigrada</taxon>
        <taxon>Parachela</taxon>
        <taxon>Hypsibioidea</taxon>
        <taxon>Ramazzottiidae</taxon>
        <taxon>Ramazzottius</taxon>
    </lineage>
</organism>
<evidence type="ECO:0000256" key="10">
    <source>
        <dbReference type="ARBA" id="ARBA00023180"/>
    </source>
</evidence>
<feature type="coiled-coil region" evidence="13">
    <location>
        <begin position="1114"/>
        <end position="1141"/>
    </location>
</feature>
<keyword evidence="6 14" id="KW-1133">Transmembrane helix</keyword>
<feature type="repeat" description="ANK" evidence="12">
    <location>
        <begin position="175"/>
        <end position="196"/>
    </location>
</feature>
<keyword evidence="13" id="KW-0175">Coiled coil</keyword>
<dbReference type="Proteomes" id="UP000186922">
    <property type="component" value="Unassembled WGS sequence"/>
</dbReference>
<feature type="transmembrane region" description="Helical" evidence="14">
    <location>
        <begin position="919"/>
        <end position="942"/>
    </location>
</feature>
<dbReference type="PANTHER" id="PTHR47143:SF1">
    <property type="entry name" value="ION_TRANS DOMAIN-CONTAINING PROTEIN"/>
    <property type="match status" value="1"/>
</dbReference>
<feature type="repeat" description="ANK" evidence="12">
    <location>
        <begin position="140"/>
        <end position="172"/>
    </location>
</feature>
<feature type="repeat" description="ANK" evidence="12">
    <location>
        <begin position="363"/>
        <end position="389"/>
    </location>
</feature>
<accession>A0A1D1VLA4</accession>
<feature type="repeat" description="ANK" evidence="12">
    <location>
        <begin position="573"/>
        <end position="605"/>
    </location>
</feature>
<dbReference type="PANTHER" id="PTHR47143">
    <property type="entry name" value="TRANSIENT RECEPTOR POTENTIAL CATION CHANNEL PROTEIN PAINLESS"/>
    <property type="match status" value="1"/>
</dbReference>
<feature type="domain" description="Ion transport" evidence="15">
    <location>
        <begin position="838"/>
        <end position="1037"/>
    </location>
</feature>
<keyword evidence="10" id="KW-0325">Glycoprotein</keyword>
<evidence type="ECO:0000256" key="4">
    <source>
        <dbReference type="ARBA" id="ARBA00022692"/>
    </source>
</evidence>
<feature type="transmembrane region" description="Helical" evidence="14">
    <location>
        <begin position="847"/>
        <end position="865"/>
    </location>
</feature>
<evidence type="ECO:0000313" key="16">
    <source>
        <dbReference type="EMBL" id="GAU99693.1"/>
    </source>
</evidence>
<dbReference type="EMBL" id="BDGG01000005">
    <property type="protein sequence ID" value="GAU99693.1"/>
    <property type="molecule type" value="Genomic_DNA"/>
</dbReference>